<organism evidence="3 4">
    <name type="scientific">Xanthocytophaga flava</name>
    <dbReference type="NCBI Taxonomy" id="3048013"/>
    <lineage>
        <taxon>Bacteria</taxon>
        <taxon>Pseudomonadati</taxon>
        <taxon>Bacteroidota</taxon>
        <taxon>Cytophagia</taxon>
        <taxon>Cytophagales</taxon>
        <taxon>Rhodocytophagaceae</taxon>
        <taxon>Xanthocytophaga</taxon>
    </lineage>
</organism>
<name>A0AAE3QQI3_9BACT</name>
<comment type="caution">
    <text evidence="3">The sequence shown here is derived from an EMBL/GenBank/DDBJ whole genome shotgun (WGS) entry which is preliminary data.</text>
</comment>
<reference evidence="3" key="1">
    <citation type="submission" date="2023-05" db="EMBL/GenBank/DDBJ databases">
        <authorList>
            <person name="Zhang X."/>
        </authorList>
    </citation>
    <scope>NUCLEOTIDE SEQUENCE</scope>
    <source>
        <strain evidence="3">YF14B1</strain>
    </source>
</reference>
<dbReference type="InterPro" id="IPR003591">
    <property type="entry name" value="Leu-rich_rpt_typical-subtyp"/>
</dbReference>
<dbReference type="PROSITE" id="PS51450">
    <property type="entry name" value="LRR"/>
    <property type="match status" value="2"/>
</dbReference>
<gene>
    <name evidence="3" type="ORF">QNI16_10405</name>
</gene>
<evidence type="ECO:0000256" key="1">
    <source>
        <dbReference type="ARBA" id="ARBA00022614"/>
    </source>
</evidence>
<evidence type="ECO:0000313" key="3">
    <source>
        <dbReference type="EMBL" id="MDJ1480893.1"/>
    </source>
</evidence>
<evidence type="ECO:0000256" key="2">
    <source>
        <dbReference type="ARBA" id="ARBA00022737"/>
    </source>
</evidence>
<dbReference type="Pfam" id="PF13855">
    <property type="entry name" value="LRR_8"/>
    <property type="match status" value="1"/>
</dbReference>
<evidence type="ECO:0000313" key="4">
    <source>
        <dbReference type="Proteomes" id="UP001241110"/>
    </source>
</evidence>
<dbReference type="SMART" id="SM00369">
    <property type="entry name" value="LRR_TYP"/>
    <property type="match status" value="5"/>
</dbReference>
<dbReference type="InterPro" id="IPR032675">
    <property type="entry name" value="LRR_dom_sf"/>
</dbReference>
<dbReference type="Proteomes" id="UP001241110">
    <property type="component" value="Unassembled WGS sequence"/>
</dbReference>
<keyword evidence="1" id="KW-0433">Leucine-rich repeat</keyword>
<sequence length="491" mass="56870">METDKLIQLFESPDPANIKLAFHMMTLKSEATPLPQPLQEAAALGLETILPKPKTDDSLCEDIWNWITHFQLPVTHSDRIKDWLLYQPDKCLYHNIKEIFPLIRQYGIGNTLPDYPLERLWECTNLEFLNFQFIQLPPFPIPAKVFFPHLKDLRFYEFQAEPEFYTRILAGSPNLSKLSFIQTNLSRFPGEITQMYDLEDFDLYGNKSYLTETIRIPDEIRNLQKMKRFSCRYFRLAEFPKAVVQMPFLESLALPGTECAFQIPDEIENLTRLESVFLEGNYFEEFPEALTRLPSLQTIQIGEGIQRIPLSITNLSSLKALLLYGVEFDELPPYLADMPNLNTFWIITSRKPFSIEKLPSLTNLSITSCKLTVFPSTIVDTIQLEDLTISYNEITEIPTQFNQLVNLKHLHINNNNITRLPDELFELENLVYLSIGNNPLTEISPRFQQLKNLRVLNMTGMSLSDEGVAIVRSWIPYCQLSINDTHYPALK</sequence>
<dbReference type="PANTHER" id="PTHR48051:SF1">
    <property type="entry name" value="RAS SUPPRESSOR PROTEIN 1"/>
    <property type="match status" value="1"/>
</dbReference>
<dbReference type="Gene3D" id="3.80.10.10">
    <property type="entry name" value="Ribonuclease Inhibitor"/>
    <property type="match status" value="2"/>
</dbReference>
<proteinExistence type="predicted"/>
<dbReference type="InterPro" id="IPR050216">
    <property type="entry name" value="LRR_domain-containing"/>
</dbReference>
<dbReference type="RefSeq" id="WP_313977973.1">
    <property type="nucleotide sequence ID" value="NZ_JASJOS010000004.1"/>
</dbReference>
<protein>
    <submittedName>
        <fullName evidence="3">Leucine-rich repeat domain-containing protein</fullName>
    </submittedName>
</protein>
<keyword evidence="2" id="KW-0677">Repeat</keyword>
<dbReference type="EMBL" id="JASJOS010000004">
    <property type="protein sequence ID" value="MDJ1480893.1"/>
    <property type="molecule type" value="Genomic_DNA"/>
</dbReference>
<accession>A0AAE3QQI3</accession>
<dbReference type="PANTHER" id="PTHR48051">
    <property type="match status" value="1"/>
</dbReference>
<dbReference type="GO" id="GO:0005737">
    <property type="term" value="C:cytoplasm"/>
    <property type="evidence" value="ECO:0007669"/>
    <property type="project" value="TreeGrafter"/>
</dbReference>
<dbReference type="SUPFAM" id="SSF52058">
    <property type="entry name" value="L domain-like"/>
    <property type="match status" value="1"/>
</dbReference>
<dbReference type="InterPro" id="IPR001611">
    <property type="entry name" value="Leu-rich_rpt"/>
</dbReference>
<dbReference type="AlphaFoldDB" id="A0AAE3QQI3"/>